<sequence length="287" mass="31831">MVVNIAPNPSSVGESVCSMRFTATAFGSDVAFFVFTPALVGSSFAKYITIKSIGMLWFMPANIFITIIIGSALGWILIKITRAPRDLSTAFFGPSEVRCNLGNMLFIIIPTVCKERGSPFGNANVCYNQGMAYSSLSIAIGAIFLWSYVYNIVRFYLWLANNAYKPKPMNLALCTFNHWSALDVVGLVLVMVPYFSVIYDFNSHLNCGGKSSWRSTRVMDTFINNHRDHSDSVHCSANIGNMHRQSCHPFRVGEFRSVVPVYSSAAVGSSPSNTDRYNDPTLWSWGE</sequence>
<gene>
    <name evidence="11" type="ORF">EZV62_013842</name>
</gene>
<accession>A0A5C7HR23</accession>
<dbReference type="PANTHER" id="PTHR31651">
    <property type="match status" value="1"/>
</dbReference>
<dbReference type="GO" id="GO:0005789">
    <property type="term" value="C:endoplasmic reticulum membrane"/>
    <property type="evidence" value="ECO:0007669"/>
    <property type="project" value="UniProtKB-SubCell"/>
</dbReference>
<comment type="similarity">
    <text evidence="9">Belongs to the auxin efflux carrier (TC 2.A.69.2) family.</text>
</comment>
<comment type="function">
    <text evidence="8">Involved in cellular auxin homeostasis by regulating auxin metabolism. Regulates intracellular auxin accumulation at the endoplasmic reticulum and thus auxin availability for nuclear auxin signaling.</text>
</comment>
<protein>
    <submittedName>
        <fullName evidence="11">Uncharacterized protein</fullName>
    </submittedName>
</protein>
<evidence type="ECO:0000256" key="10">
    <source>
        <dbReference type="SAM" id="Phobius"/>
    </source>
</evidence>
<evidence type="ECO:0000256" key="2">
    <source>
        <dbReference type="ARBA" id="ARBA00022448"/>
    </source>
</evidence>
<keyword evidence="3 10" id="KW-0812">Transmembrane</keyword>
<keyword evidence="7" id="KW-0927">Auxin signaling pathway</keyword>
<comment type="caution">
    <text evidence="11">The sequence shown here is derived from an EMBL/GenBank/DDBJ whole genome shotgun (WGS) entry which is preliminary data.</text>
</comment>
<name>A0A5C7HR23_9ROSI</name>
<evidence type="ECO:0000256" key="6">
    <source>
        <dbReference type="ARBA" id="ARBA00023136"/>
    </source>
</evidence>
<evidence type="ECO:0000256" key="4">
    <source>
        <dbReference type="ARBA" id="ARBA00022824"/>
    </source>
</evidence>
<evidence type="ECO:0000313" key="11">
    <source>
        <dbReference type="EMBL" id="TXG59269.1"/>
    </source>
</evidence>
<feature type="transmembrane region" description="Helical" evidence="10">
    <location>
        <begin position="56"/>
        <end position="78"/>
    </location>
</feature>
<keyword evidence="6 10" id="KW-0472">Membrane</keyword>
<comment type="subcellular location">
    <subcellularLocation>
        <location evidence="1">Endoplasmic reticulum membrane</location>
        <topology evidence="1">Multi-pass membrane protein</topology>
    </subcellularLocation>
</comment>
<feature type="transmembrane region" description="Helical" evidence="10">
    <location>
        <begin position="30"/>
        <end position="50"/>
    </location>
</feature>
<keyword evidence="5 10" id="KW-1133">Transmembrane helix</keyword>
<evidence type="ECO:0000256" key="1">
    <source>
        <dbReference type="ARBA" id="ARBA00004477"/>
    </source>
</evidence>
<dbReference type="EMBL" id="VAHF01000006">
    <property type="protein sequence ID" value="TXG59269.1"/>
    <property type="molecule type" value="Genomic_DNA"/>
</dbReference>
<evidence type="ECO:0000256" key="9">
    <source>
        <dbReference type="ARBA" id="ARBA00025752"/>
    </source>
</evidence>
<dbReference type="GO" id="GO:0009734">
    <property type="term" value="P:auxin-activated signaling pathway"/>
    <property type="evidence" value="ECO:0007669"/>
    <property type="project" value="UniProtKB-KW"/>
</dbReference>
<dbReference type="Proteomes" id="UP000323000">
    <property type="component" value="Chromosome 6"/>
</dbReference>
<dbReference type="PANTHER" id="PTHR31651:SF40">
    <property type="entry name" value="SYMPORTER, PUTATIVE-RELATED"/>
    <property type="match status" value="1"/>
</dbReference>
<reference evidence="12" key="1">
    <citation type="journal article" date="2019" name="Gigascience">
        <title>De novo genome assembly of the endangered Acer yangbiense, a plant species with extremely small populations endemic to Yunnan Province, China.</title>
        <authorList>
            <person name="Yang J."/>
            <person name="Wariss H.M."/>
            <person name="Tao L."/>
            <person name="Zhang R."/>
            <person name="Yun Q."/>
            <person name="Hollingsworth P."/>
            <person name="Dao Z."/>
            <person name="Luo G."/>
            <person name="Guo H."/>
            <person name="Ma Y."/>
            <person name="Sun W."/>
        </authorList>
    </citation>
    <scope>NUCLEOTIDE SEQUENCE [LARGE SCALE GENOMIC DNA]</scope>
    <source>
        <strain evidence="12">cv. Malutang</strain>
    </source>
</reference>
<dbReference type="OrthoDB" id="191139at2759"/>
<dbReference type="GO" id="GO:0080162">
    <property type="term" value="P:endoplasmic reticulum to cytosol auxin transport"/>
    <property type="evidence" value="ECO:0007669"/>
    <property type="project" value="InterPro"/>
</dbReference>
<dbReference type="AlphaFoldDB" id="A0A5C7HR23"/>
<keyword evidence="4" id="KW-0256">Endoplasmic reticulum</keyword>
<dbReference type="InterPro" id="IPR004776">
    <property type="entry name" value="Mem_transp_PIN-like"/>
</dbReference>
<dbReference type="InterPro" id="IPR045033">
    <property type="entry name" value="PILS1/3/4/5/7"/>
</dbReference>
<keyword evidence="12" id="KW-1185">Reference proteome</keyword>
<proteinExistence type="inferred from homology"/>
<keyword evidence="2" id="KW-0813">Transport</keyword>
<dbReference type="Pfam" id="PF03547">
    <property type="entry name" value="Mem_trans"/>
    <property type="match status" value="1"/>
</dbReference>
<feature type="transmembrane region" description="Helical" evidence="10">
    <location>
        <begin position="138"/>
        <end position="159"/>
    </location>
</feature>
<feature type="transmembrane region" description="Helical" evidence="10">
    <location>
        <begin position="179"/>
        <end position="201"/>
    </location>
</feature>
<evidence type="ECO:0000256" key="7">
    <source>
        <dbReference type="ARBA" id="ARBA00023294"/>
    </source>
</evidence>
<evidence type="ECO:0000256" key="3">
    <source>
        <dbReference type="ARBA" id="ARBA00022692"/>
    </source>
</evidence>
<evidence type="ECO:0000256" key="8">
    <source>
        <dbReference type="ARBA" id="ARBA00025100"/>
    </source>
</evidence>
<evidence type="ECO:0000256" key="5">
    <source>
        <dbReference type="ARBA" id="ARBA00022989"/>
    </source>
</evidence>
<organism evidence="11 12">
    <name type="scientific">Acer yangbiense</name>
    <dbReference type="NCBI Taxonomy" id="1000413"/>
    <lineage>
        <taxon>Eukaryota</taxon>
        <taxon>Viridiplantae</taxon>
        <taxon>Streptophyta</taxon>
        <taxon>Embryophyta</taxon>
        <taxon>Tracheophyta</taxon>
        <taxon>Spermatophyta</taxon>
        <taxon>Magnoliopsida</taxon>
        <taxon>eudicotyledons</taxon>
        <taxon>Gunneridae</taxon>
        <taxon>Pentapetalae</taxon>
        <taxon>rosids</taxon>
        <taxon>malvids</taxon>
        <taxon>Sapindales</taxon>
        <taxon>Sapindaceae</taxon>
        <taxon>Hippocastanoideae</taxon>
        <taxon>Acereae</taxon>
        <taxon>Acer</taxon>
    </lineage>
</organism>
<evidence type="ECO:0000313" key="12">
    <source>
        <dbReference type="Proteomes" id="UP000323000"/>
    </source>
</evidence>